<reference evidence="2" key="1">
    <citation type="submission" date="2022-09" db="EMBL/GenBank/DDBJ databases">
        <title>Intensive care unit water sources are persistently colonized with multi-drug resistant bacteria and are the site of extensive horizontal gene transfer of antibiotic resistance genes.</title>
        <authorList>
            <person name="Diorio-Toth L."/>
        </authorList>
    </citation>
    <scope>NUCLEOTIDE SEQUENCE</scope>
    <source>
        <strain evidence="2">GD03796</strain>
    </source>
</reference>
<protein>
    <submittedName>
        <fullName evidence="2">Uncharacterized protein</fullName>
    </submittedName>
</protein>
<proteinExistence type="predicted"/>
<feature type="compositionally biased region" description="Basic and acidic residues" evidence="1">
    <location>
        <begin position="38"/>
        <end position="54"/>
    </location>
</feature>
<dbReference type="AlphaFoldDB" id="A0AA42VCN7"/>
<dbReference type="RefSeq" id="WP_279981524.1">
    <property type="nucleotide sequence ID" value="NZ_JAOCFT010000001.1"/>
</dbReference>
<organism evidence="2 3">
    <name type="scientific">Aeromonas caviae</name>
    <name type="common">Aeromonas punctata</name>
    <dbReference type="NCBI Taxonomy" id="648"/>
    <lineage>
        <taxon>Bacteria</taxon>
        <taxon>Pseudomonadati</taxon>
        <taxon>Pseudomonadota</taxon>
        <taxon>Gammaproteobacteria</taxon>
        <taxon>Aeromonadales</taxon>
        <taxon>Aeromonadaceae</taxon>
        <taxon>Aeromonas</taxon>
    </lineage>
</organism>
<comment type="caution">
    <text evidence="2">The sequence shown here is derived from an EMBL/GenBank/DDBJ whole genome shotgun (WGS) entry which is preliminary data.</text>
</comment>
<evidence type="ECO:0000313" key="2">
    <source>
        <dbReference type="EMBL" id="MDH1898755.1"/>
    </source>
</evidence>
<sequence length="54" mass="6247">MQHNPGQQKRHEGTTQGIDPDSIKVMPKRQAPSLNRWQADRKQGPKDEQGRRVE</sequence>
<feature type="region of interest" description="Disordered" evidence="1">
    <location>
        <begin position="1"/>
        <end position="54"/>
    </location>
</feature>
<gene>
    <name evidence="2" type="ORF">N5I07_14540</name>
</gene>
<accession>A0AA42VCN7</accession>
<dbReference type="Proteomes" id="UP001160758">
    <property type="component" value="Unassembled WGS sequence"/>
</dbReference>
<evidence type="ECO:0000256" key="1">
    <source>
        <dbReference type="SAM" id="MobiDB-lite"/>
    </source>
</evidence>
<name>A0AA42VCN7_AERCA</name>
<dbReference type="EMBL" id="JAOCFT010000001">
    <property type="protein sequence ID" value="MDH1898755.1"/>
    <property type="molecule type" value="Genomic_DNA"/>
</dbReference>
<evidence type="ECO:0000313" key="3">
    <source>
        <dbReference type="Proteomes" id="UP001160758"/>
    </source>
</evidence>